<evidence type="ECO:0000256" key="3">
    <source>
        <dbReference type="SAM" id="MobiDB-lite"/>
    </source>
</evidence>
<evidence type="ECO:0000256" key="2">
    <source>
        <dbReference type="RuleBase" id="RU362119"/>
    </source>
</evidence>
<dbReference type="InterPro" id="IPR029052">
    <property type="entry name" value="Metallo-depent_PP-like"/>
</dbReference>
<dbReference type="InterPro" id="IPR036907">
    <property type="entry name" value="5'-Nucleotdase_C_sf"/>
</dbReference>
<evidence type="ECO:0000259" key="4">
    <source>
        <dbReference type="Pfam" id="PF00149"/>
    </source>
</evidence>
<dbReference type="GO" id="GO:0030288">
    <property type="term" value="C:outer membrane-bounded periplasmic space"/>
    <property type="evidence" value="ECO:0007669"/>
    <property type="project" value="TreeGrafter"/>
</dbReference>
<comment type="caution">
    <text evidence="6">The sequence shown here is derived from an EMBL/GenBank/DDBJ whole genome shotgun (WGS) entry which is preliminary data.</text>
</comment>
<reference evidence="6 7" key="1">
    <citation type="submission" date="2016-11" db="EMBL/GenBank/DDBJ databases">
        <title>Study of marine rhodopsin-containing bacteria.</title>
        <authorList>
            <person name="Yoshizawa S."/>
            <person name="Kumagai Y."/>
            <person name="Kogure K."/>
        </authorList>
    </citation>
    <scope>NUCLEOTIDE SEQUENCE [LARGE SCALE GENOMIC DNA]</scope>
    <source>
        <strain evidence="6 7">SG-29</strain>
    </source>
</reference>
<dbReference type="InterPro" id="IPR006179">
    <property type="entry name" value="5_nucleotidase/apyrase"/>
</dbReference>
<accession>A0A259U4I0</accession>
<organism evidence="6 7">
    <name type="scientific">Rubricoccus marinus</name>
    <dbReference type="NCBI Taxonomy" id="716817"/>
    <lineage>
        <taxon>Bacteria</taxon>
        <taxon>Pseudomonadati</taxon>
        <taxon>Rhodothermota</taxon>
        <taxon>Rhodothermia</taxon>
        <taxon>Rhodothermales</taxon>
        <taxon>Rubricoccaceae</taxon>
        <taxon>Rubricoccus</taxon>
    </lineage>
</organism>
<evidence type="ECO:0000259" key="5">
    <source>
        <dbReference type="Pfam" id="PF02872"/>
    </source>
</evidence>
<dbReference type="SUPFAM" id="SSF56300">
    <property type="entry name" value="Metallo-dependent phosphatases"/>
    <property type="match status" value="1"/>
</dbReference>
<dbReference type="Gene3D" id="3.90.780.10">
    <property type="entry name" value="5'-Nucleotidase, C-terminal domain"/>
    <property type="match status" value="1"/>
</dbReference>
<dbReference type="Pfam" id="PF00149">
    <property type="entry name" value="Metallophos"/>
    <property type="match status" value="1"/>
</dbReference>
<sequence>MALAGCSAGGPVGAPEAVPPVRASGDEVRLTILHLNDVYEITPVEGGKAGGLARVGGLLRQLRAENPNTIAVLAGDYLSPSALGTARVDGERLAGRQMVAVLNAMGLDVAALGNHEFDVSEDAFRQRMIESEFTVISGNARAARGFASFEGVDEHTVLTVGPDNIRVGVVSTVLPSTVKDYVQYGDVMEELAADVRETEGKSEVLIGLTHLSFADDVRAAAGIPALDLVLGGHEHENIRAYRGTDATPILKADANARTVYVHEVRLNRASGEMTVESTLVPITERTPEDPAVAAEVARWVDAAYAGFREQGFEPDRIVVQLGEPLDGREGTIRTRPSLLGTTIADGFRAVSGAEAAVFNGGSVRIDDVLTPGPFSEYDAIRVMPFGGDVVTVEMPGRLLARLLDQGQTNAGTGGYLQTSGITGASGAWLVNGQPVDPARTYTIASNDFLVSGREAGLDWFSVEGNDEITQTGVFGDVRQAFIAELKKLYGDG</sequence>
<keyword evidence="1" id="KW-0732">Signal</keyword>
<evidence type="ECO:0000256" key="1">
    <source>
        <dbReference type="ARBA" id="ARBA00022729"/>
    </source>
</evidence>
<comment type="similarity">
    <text evidence="2">Belongs to the 5'-nucleotidase family.</text>
</comment>
<dbReference type="InterPro" id="IPR004843">
    <property type="entry name" value="Calcineurin-like_PHP"/>
</dbReference>
<dbReference type="GO" id="GO:0008253">
    <property type="term" value="F:5'-nucleotidase activity"/>
    <property type="evidence" value="ECO:0007669"/>
    <property type="project" value="TreeGrafter"/>
</dbReference>
<gene>
    <name evidence="6" type="ORF">BSZ36_13445</name>
</gene>
<dbReference type="Pfam" id="PF02872">
    <property type="entry name" value="5_nucleotid_C"/>
    <property type="match status" value="1"/>
</dbReference>
<dbReference type="Proteomes" id="UP000216446">
    <property type="component" value="Unassembled WGS sequence"/>
</dbReference>
<dbReference type="FunCoup" id="A0A259U4I0">
    <property type="interactions" value="153"/>
</dbReference>
<evidence type="ECO:0008006" key="8">
    <source>
        <dbReference type="Google" id="ProtNLM"/>
    </source>
</evidence>
<dbReference type="InParanoid" id="A0A259U4I0"/>
<protein>
    <recommendedName>
        <fullName evidence="8">Bifunctional metallophosphatase/5'-nucleotidase</fullName>
    </recommendedName>
</protein>
<evidence type="ECO:0000313" key="6">
    <source>
        <dbReference type="EMBL" id="OZC04734.1"/>
    </source>
</evidence>
<dbReference type="Gene3D" id="3.60.21.10">
    <property type="match status" value="1"/>
</dbReference>
<dbReference type="AlphaFoldDB" id="A0A259U4I0"/>
<dbReference type="GO" id="GO:0008768">
    <property type="term" value="F:UDP-sugar diphosphatase activity"/>
    <property type="evidence" value="ECO:0007669"/>
    <property type="project" value="TreeGrafter"/>
</dbReference>
<keyword evidence="2" id="KW-0378">Hydrolase</keyword>
<keyword evidence="2" id="KW-0547">Nucleotide-binding</keyword>
<dbReference type="InterPro" id="IPR008334">
    <property type="entry name" value="5'-Nucleotdase_C"/>
</dbReference>
<dbReference type="SUPFAM" id="SSF55816">
    <property type="entry name" value="5'-nucleotidase (syn. UDP-sugar hydrolase), C-terminal domain"/>
    <property type="match status" value="1"/>
</dbReference>
<feature type="domain" description="5'-Nucleotidase C-terminal" evidence="5">
    <location>
        <begin position="328"/>
        <end position="454"/>
    </location>
</feature>
<evidence type="ECO:0000313" key="7">
    <source>
        <dbReference type="Proteomes" id="UP000216446"/>
    </source>
</evidence>
<dbReference type="PRINTS" id="PR01607">
    <property type="entry name" value="APYRASEFAMLY"/>
</dbReference>
<keyword evidence="7" id="KW-1185">Reference proteome</keyword>
<dbReference type="PANTHER" id="PTHR11575:SF24">
    <property type="entry name" value="5'-NUCLEOTIDASE"/>
    <property type="match status" value="1"/>
</dbReference>
<proteinExistence type="inferred from homology"/>
<name>A0A259U4I0_9BACT</name>
<feature type="region of interest" description="Disordered" evidence="3">
    <location>
        <begin position="1"/>
        <end position="20"/>
    </location>
</feature>
<dbReference type="GO" id="GO:0000166">
    <property type="term" value="F:nucleotide binding"/>
    <property type="evidence" value="ECO:0007669"/>
    <property type="project" value="UniProtKB-KW"/>
</dbReference>
<dbReference type="PANTHER" id="PTHR11575">
    <property type="entry name" value="5'-NUCLEOTIDASE-RELATED"/>
    <property type="match status" value="1"/>
</dbReference>
<feature type="domain" description="Calcineurin-like phosphoesterase" evidence="4">
    <location>
        <begin position="31"/>
        <end position="236"/>
    </location>
</feature>
<dbReference type="GO" id="GO:0009166">
    <property type="term" value="P:nucleotide catabolic process"/>
    <property type="evidence" value="ECO:0007669"/>
    <property type="project" value="InterPro"/>
</dbReference>
<dbReference type="EMBL" id="MQWB01000001">
    <property type="protein sequence ID" value="OZC04734.1"/>
    <property type="molecule type" value="Genomic_DNA"/>
</dbReference>